<feature type="region of interest" description="Disordered" evidence="1">
    <location>
        <begin position="34"/>
        <end position="66"/>
    </location>
</feature>
<gene>
    <name evidence="2" type="ORF">N825_21205</name>
</gene>
<organism evidence="2 3">
    <name type="scientific">Skermanella stibiiresistens SB22</name>
    <dbReference type="NCBI Taxonomy" id="1385369"/>
    <lineage>
        <taxon>Bacteria</taxon>
        <taxon>Pseudomonadati</taxon>
        <taxon>Pseudomonadota</taxon>
        <taxon>Alphaproteobacteria</taxon>
        <taxon>Rhodospirillales</taxon>
        <taxon>Azospirillaceae</taxon>
        <taxon>Skermanella</taxon>
    </lineage>
</organism>
<proteinExistence type="predicted"/>
<name>W9GTN6_9PROT</name>
<dbReference type="EMBL" id="AVFL01000029">
    <property type="protein sequence ID" value="EWY37250.1"/>
    <property type="molecule type" value="Genomic_DNA"/>
</dbReference>
<reference evidence="2 3" key="1">
    <citation type="submission" date="2013-08" db="EMBL/GenBank/DDBJ databases">
        <title>The genome sequence of Skermanella stibiiresistens.</title>
        <authorList>
            <person name="Zhu W."/>
            <person name="Wang G."/>
        </authorList>
    </citation>
    <scope>NUCLEOTIDE SEQUENCE [LARGE SCALE GENOMIC DNA]</scope>
    <source>
        <strain evidence="2 3">SB22</strain>
    </source>
</reference>
<keyword evidence="3" id="KW-1185">Reference proteome</keyword>
<dbReference type="STRING" id="1385369.N825_21205"/>
<dbReference type="OrthoDB" id="2389872at2"/>
<dbReference type="Proteomes" id="UP000019486">
    <property type="component" value="Unassembled WGS sequence"/>
</dbReference>
<evidence type="ECO:0000256" key="1">
    <source>
        <dbReference type="SAM" id="MobiDB-lite"/>
    </source>
</evidence>
<accession>W9GTN6</accession>
<evidence type="ECO:0000313" key="3">
    <source>
        <dbReference type="Proteomes" id="UP000019486"/>
    </source>
</evidence>
<protein>
    <submittedName>
        <fullName evidence="2">Uncharacterized protein</fullName>
    </submittedName>
</protein>
<dbReference type="AlphaFoldDB" id="W9GTN6"/>
<evidence type="ECO:0000313" key="2">
    <source>
        <dbReference type="EMBL" id="EWY37250.1"/>
    </source>
</evidence>
<dbReference type="RefSeq" id="WP_037459320.1">
    <property type="nucleotide sequence ID" value="NZ_AVFL01000029.1"/>
</dbReference>
<comment type="caution">
    <text evidence="2">The sequence shown here is derived from an EMBL/GenBank/DDBJ whole genome shotgun (WGS) entry which is preliminary data.</text>
</comment>
<sequence length="66" mass="6958">MPSITTKTVPDEVPPGVPPHAARVKLGTLLTEIGEQAGGVDLDPQRDDSPAEPMSFEGADRAHPTR</sequence>